<keyword evidence="3" id="KW-1185">Reference proteome</keyword>
<gene>
    <name evidence="2" type="ORF">JIN85_09405</name>
</gene>
<name>A0A934S5I4_9BACT</name>
<evidence type="ECO:0000313" key="3">
    <source>
        <dbReference type="Proteomes" id="UP000603141"/>
    </source>
</evidence>
<dbReference type="Proteomes" id="UP000603141">
    <property type="component" value="Unassembled WGS sequence"/>
</dbReference>
<evidence type="ECO:0000313" key="2">
    <source>
        <dbReference type="EMBL" id="MBK1882632.1"/>
    </source>
</evidence>
<dbReference type="AlphaFoldDB" id="A0A934S5I4"/>
<dbReference type="GO" id="GO:0016787">
    <property type="term" value="F:hydrolase activity"/>
    <property type="evidence" value="ECO:0007669"/>
    <property type="project" value="UniProtKB-KW"/>
</dbReference>
<comment type="caution">
    <text evidence="2">The sequence shown here is derived from an EMBL/GenBank/DDBJ whole genome shotgun (WGS) entry which is preliminary data.</text>
</comment>
<evidence type="ECO:0000259" key="1">
    <source>
        <dbReference type="Pfam" id="PF12146"/>
    </source>
</evidence>
<dbReference type="InterPro" id="IPR029058">
    <property type="entry name" value="AB_hydrolase_fold"/>
</dbReference>
<dbReference type="SUPFAM" id="SSF53474">
    <property type="entry name" value="alpha/beta-Hydrolases"/>
    <property type="match status" value="1"/>
</dbReference>
<dbReference type="EMBL" id="JAENIJ010000012">
    <property type="protein sequence ID" value="MBK1882632.1"/>
    <property type="molecule type" value="Genomic_DNA"/>
</dbReference>
<accession>A0A934S5I4</accession>
<dbReference type="InterPro" id="IPR022742">
    <property type="entry name" value="Hydrolase_4"/>
</dbReference>
<dbReference type="Gene3D" id="3.40.50.1820">
    <property type="entry name" value="alpha/beta hydrolase"/>
    <property type="match status" value="1"/>
</dbReference>
<organism evidence="2 3">
    <name type="scientific">Luteolibacter pohnpeiensis</name>
    <dbReference type="NCBI Taxonomy" id="454153"/>
    <lineage>
        <taxon>Bacteria</taxon>
        <taxon>Pseudomonadati</taxon>
        <taxon>Verrucomicrobiota</taxon>
        <taxon>Verrucomicrobiia</taxon>
        <taxon>Verrucomicrobiales</taxon>
        <taxon>Verrucomicrobiaceae</taxon>
        <taxon>Luteolibacter</taxon>
    </lineage>
</organism>
<keyword evidence="2" id="KW-0378">Hydrolase</keyword>
<feature type="domain" description="Serine aminopeptidase S33" evidence="1">
    <location>
        <begin position="2"/>
        <end position="49"/>
    </location>
</feature>
<proteinExistence type="predicted"/>
<protein>
    <submittedName>
        <fullName evidence="2">Alpha/beta hydrolase</fullName>
    </submittedName>
</protein>
<dbReference type="Pfam" id="PF12146">
    <property type="entry name" value="Hydrolase_4"/>
    <property type="match status" value="1"/>
</dbReference>
<reference evidence="2" key="1">
    <citation type="submission" date="2021-01" db="EMBL/GenBank/DDBJ databases">
        <title>Modified the classification status of verrucomicrobia.</title>
        <authorList>
            <person name="Feng X."/>
        </authorList>
    </citation>
    <scope>NUCLEOTIDE SEQUENCE</scope>
    <source>
        <strain evidence="2">KCTC 22041</strain>
    </source>
</reference>
<sequence length="67" mass="7354">MKTPLLVFHGADDRVIPVSHGQKLVECSASTDKHFELIKGAGHNDLFELAGDRILMDVADFALRVAH</sequence>